<name>R8Y5D7_ACICA</name>
<organism evidence="4 5">
    <name type="scientific">Acinetobacter calcoaceticus ANC 3811</name>
    <dbReference type="NCBI Taxonomy" id="1217690"/>
    <lineage>
        <taxon>Bacteria</taxon>
        <taxon>Pseudomonadati</taxon>
        <taxon>Pseudomonadota</taxon>
        <taxon>Gammaproteobacteria</taxon>
        <taxon>Moraxellales</taxon>
        <taxon>Moraxellaceae</taxon>
        <taxon>Acinetobacter</taxon>
        <taxon>Acinetobacter calcoaceticus/baumannii complex</taxon>
    </lineage>
</organism>
<protein>
    <recommendedName>
        <fullName evidence="3">HTH tetR-type domain-containing protein</fullName>
    </recommendedName>
</protein>
<accession>R8Y5D7</accession>
<dbReference type="Gene3D" id="1.10.357.10">
    <property type="entry name" value="Tetracycline Repressor, domain 2"/>
    <property type="match status" value="1"/>
</dbReference>
<dbReference type="PRINTS" id="PR00455">
    <property type="entry name" value="HTHTETR"/>
</dbReference>
<dbReference type="Proteomes" id="UP000014041">
    <property type="component" value="Unassembled WGS sequence"/>
</dbReference>
<dbReference type="InterPro" id="IPR001647">
    <property type="entry name" value="HTH_TetR"/>
</dbReference>
<dbReference type="EMBL" id="APQJ01000005">
    <property type="protein sequence ID" value="EOQ64670.1"/>
    <property type="molecule type" value="Genomic_DNA"/>
</dbReference>
<sequence length="223" mass="26387">MCHAQSLRLCYAFFLLKKYLAYLQQEFYNGKTMPHLDLPFRALSVLHTSRYLFNKYGFHNVGVDRIIESAKIPKATFYNYFHSKERLIEMSLTFQNDGLKQEVISIIYVQKELTLVEKLRKIYFLHADLDGLYHLPFKAIFEISKTHPKAYQVVVEYRNWFINEIHNLFLTTNQDASKQDAHMFLFVIDGAMVQLLDPNKAGERERLLDYFLIQFKHGSKSDL</sequence>
<evidence type="ECO:0000259" key="3">
    <source>
        <dbReference type="PROSITE" id="PS50977"/>
    </source>
</evidence>
<gene>
    <name evidence="4" type="ORF">F935_00320</name>
</gene>
<evidence type="ECO:0000313" key="5">
    <source>
        <dbReference type="Proteomes" id="UP000014041"/>
    </source>
</evidence>
<feature type="DNA-binding region" description="H-T-H motif" evidence="2">
    <location>
        <begin position="62"/>
        <end position="81"/>
    </location>
</feature>
<feature type="domain" description="HTH tetR-type" evidence="3">
    <location>
        <begin position="39"/>
        <end position="99"/>
    </location>
</feature>
<reference evidence="4 5" key="1">
    <citation type="submission" date="2013-02" db="EMBL/GenBank/DDBJ databases">
        <title>The Genome Sequence of Acinetobacter sp. ANC 3811.</title>
        <authorList>
            <consortium name="The Broad Institute Genome Sequencing Platform"/>
            <consortium name="The Broad Institute Genome Sequencing Center for Infectious Disease"/>
            <person name="Cerqueira G."/>
            <person name="Feldgarden M."/>
            <person name="Courvalin P."/>
            <person name="Perichon B."/>
            <person name="Grillot-Courvalin C."/>
            <person name="Clermont D."/>
            <person name="Rocha E."/>
            <person name="Yoon E.-J."/>
            <person name="Nemec A."/>
            <person name="Walker B."/>
            <person name="Young S.K."/>
            <person name="Zeng Q."/>
            <person name="Gargeya S."/>
            <person name="Fitzgerald M."/>
            <person name="Haas B."/>
            <person name="Abouelleil A."/>
            <person name="Alvarado L."/>
            <person name="Arachchi H.M."/>
            <person name="Berlin A.M."/>
            <person name="Chapman S.B."/>
            <person name="Dewar J."/>
            <person name="Goldberg J."/>
            <person name="Griggs A."/>
            <person name="Gujja S."/>
            <person name="Hansen M."/>
            <person name="Howarth C."/>
            <person name="Imamovic A."/>
            <person name="Larimer J."/>
            <person name="McCowan C."/>
            <person name="Murphy C."/>
            <person name="Neiman D."/>
            <person name="Pearson M."/>
            <person name="Priest M."/>
            <person name="Roberts A."/>
            <person name="Saif S."/>
            <person name="Shea T."/>
            <person name="Sisk P."/>
            <person name="Sykes S."/>
            <person name="Wortman J."/>
            <person name="Nusbaum C."/>
            <person name="Birren B."/>
        </authorList>
    </citation>
    <scope>NUCLEOTIDE SEQUENCE [LARGE SCALE GENOMIC DNA]</scope>
    <source>
        <strain evidence="4 5">ANC 3811</strain>
    </source>
</reference>
<dbReference type="PATRIC" id="fig|1217690.3.peg.304"/>
<dbReference type="GO" id="GO:0003677">
    <property type="term" value="F:DNA binding"/>
    <property type="evidence" value="ECO:0007669"/>
    <property type="project" value="UniProtKB-UniRule"/>
</dbReference>
<dbReference type="InterPro" id="IPR009057">
    <property type="entry name" value="Homeodomain-like_sf"/>
</dbReference>
<dbReference type="PROSITE" id="PS50977">
    <property type="entry name" value="HTH_TETR_2"/>
    <property type="match status" value="1"/>
</dbReference>
<comment type="caution">
    <text evidence="4">The sequence shown here is derived from an EMBL/GenBank/DDBJ whole genome shotgun (WGS) entry which is preliminary data.</text>
</comment>
<keyword evidence="1 2" id="KW-0238">DNA-binding</keyword>
<evidence type="ECO:0000256" key="2">
    <source>
        <dbReference type="PROSITE-ProRule" id="PRU00335"/>
    </source>
</evidence>
<dbReference type="Pfam" id="PF00440">
    <property type="entry name" value="TetR_N"/>
    <property type="match status" value="1"/>
</dbReference>
<dbReference type="HOGENOM" id="CLU_069356_23_3_6"/>
<dbReference type="AlphaFoldDB" id="R8Y5D7"/>
<evidence type="ECO:0000313" key="4">
    <source>
        <dbReference type="EMBL" id="EOQ64670.1"/>
    </source>
</evidence>
<evidence type="ECO:0000256" key="1">
    <source>
        <dbReference type="ARBA" id="ARBA00023125"/>
    </source>
</evidence>
<dbReference type="SUPFAM" id="SSF46689">
    <property type="entry name" value="Homeodomain-like"/>
    <property type="match status" value="1"/>
</dbReference>
<proteinExistence type="predicted"/>